<dbReference type="EMBL" id="OB794954">
    <property type="protein sequence ID" value="CAD7431413.1"/>
    <property type="molecule type" value="Genomic_DNA"/>
</dbReference>
<reference evidence="1" key="1">
    <citation type="submission" date="2020-11" db="EMBL/GenBank/DDBJ databases">
        <authorList>
            <person name="Tran Van P."/>
        </authorList>
    </citation>
    <scope>NUCLEOTIDE SEQUENCE</scope>
</reference>
<gene>
    <name evidence="1" type="ORF">TMSB3V08_LOCUS8146</name>
</gene>
<organism evidence="1">
    <name type="scientific">Timema monikensis</name>
    <dbReference type="NCBI Taxonomy" id="170555"/>
    <lineage>
        <taxon>Eukaryota</taxon>
        <taxon>Metazoa</taxon>
        <taxon>Ecdysozoa</taxon>
        <taxon>Arthropoda</taxon>
        <taxon>Hexapoda</taxon>
        <taxon>Insecta</taxon>
        <taxon>Pterygota</taxon>
        <taxon>Neoptera</taxon>
        <taxon>Polyneoptera</taxon>
        <taxon>Phasmatodea</taxon>
        <taxon>Timematodea</taxon>
        <taxon>Timematoidea</taxon>
        <taxon>Timematidae</taxon>
        <taxon>Timema</taxon>
    </lineage>
</organism>
<dbReference type="AlphaFoldDB" id="A0A7R9ECB0"/>
<protein>
    <submittedName>
        <fullName evidence="1">Uncharacterized protein</fullName>
    </submittedName>
</protein>
<proteinExistence type="predicted"/>
<evidence type="ECO:0000313" key="1">
    <source>
        <dbReference type="EMBL" id="CAD7431413.1"/>
    </source>
</evidence>
<sequence>MLCFQGLPQGDEQRQTMDKHRDDVRLLPFSSVLTLVYLLWMSWRHTRTHPTCPLPTRAVLGHVGHLTQQSSQYLGLNVTAILGQSLVSSYRNFC</sequence>
<accession>A0A7R9ECB0</accession>
<name>A0A7R9ECB0_9NEOP</name>